<dbReference type="EMBL" id="RAQJ01000001">
    <property type="protein sequence ID" value="RKE98906.1"/>
    <property type="molecule type" value="Genomic_DNA"/>
</dbReference>
<dbReference type="InterPro" id="IPR004220">
    <property type="entry name" value="5-COMe_2-OHmuconate_Isoase"/>
</dbReference>
<keyword evidence="1" id="KW-0413">Isomerase</keyword>
<dbReference type="Pfam" id="PF02962">
    <property type="entry name" value="CHMI"/>
    <property type="match status" value="1"/>
</dbReference>
<dbReference type="Proteomes" id="UP000284892">
    <property type="component" value="Unassembled WGS sequence"/>
</dbReference>
<accession>A0A420DXH8</accession>
<dbReference type="AlphaFoldDB" id="A0A420DXH8"/>
<name>A0A420DXH8_9FLAO</name>
<dbReference type="GO" id="GO:0008704">
    <property type="term" value="F:5-carboxymethyl-2-hydroxymuconate delta-isomerase activity"/>
    <property type="evidence" value="ECO:0007669"/>
    <property type="project" value="InterPro"/>
</dbReference>
<keyword evidence="2" id="KW-1185">Reference proteome</keyword>
<dbReference type="OrthoDB" id="9814215at2"/>
<dbReference type="Gene3D" id="3.30.429.10">
    <property type="entry name" value="Macrophage Migration Inhibitory Factor"/>
    <property type="match status" value="1"/>
</dbReference>
<comment type="caution">
    <text evidence="1">The sequence shown here is derived from an EMBL/GenBank/DDBJ whole genome shotgun (WGS) entry which is preliminary data.</text>
</comment>
<evidence type="ECO:0000313" key="2">
    <source>
        <dbReference type="Proteomes" id="UP000284892"/>
    </source>
</evidence>
<dbReference type="PANTHER" id="PTHR37950:SF1">
    <property type="entry name" value="4-HYDROXYPHENYLACETATE CATABOLISM PROTEIN"/>
    <property type="match status" value="1"/>
</dbReference>
<dbReference type="PANTHER" id="PTHR37950">
    <property type="entry name" value="4-HYDROXYPHENYLACETATE CATABOLISM PROTEIN"/>
    <property type="match status" value="1"/>
</dbReference>
<reference evidence="1 2" key="1">
    <citation type="submission" date="2018-09" db="EMBL/GenBank/DDBJ databases">
        <title>Genomic Encyclopedia of Archaeal and Bacterial Type Strains, Phase II (KMG-II): from individual species to whole genera.</title>
        <authorList>
            <person name="Goeker M."/>
        </authorList>
    </citation>
    <scope>NUCLEOTIDE SEQUENCE [LARGE SCALE GENOMIC DNA]</scope>
    <source>
        <strain evidence="1 2">DSM 26283</strain>
    </source>
</reference>
<protein>
    <submittedName>
        <fullName evidence="1">5-carboxymethyl-2-hydroxymuconate isomerase</fullName>
    </submittedName>
</protein>
<evidence type="ECO:0000313" key="1">
    <source>
        <dbReference type="EMBL" id="RKE98906.1"/>
    </source>
</evidence>
<proteinExistence type="predicted"/>
<gene>
    <name evidence="1" type="ORF">BXY80_1001</name>
</gene>
<sequence length="115" mass="13259">MPHFVIDCSQHILEIKEPQAILQEVHQAANDSNLFEEADIKVRLNPFKENYLVGGKEENFIHVFANIMEGRSTEEKANLSKDIVNKLKIMFPNIPFIAININDFEKATYRNKAMV</sequence>
<dbReference type="SUPFAM" id="SSF55331">
    <property type="entry name" value="Tautomerase/MIF"/>
    <property type="match status" value="1"/>
</dbReference>
<dbReference type="RefSeq" id="WP_120200088.1">
    <property type="nucleotide sequence ID" value="NZ_RAQJ01000001.1"/>
</dbReference>
<dbReference type="InterPro" id="IPR014347">
    <property type="entry name" value="Tautomerase/MIF_sf"/>
</dbReference>
<dbReference type="CDD" id="cd00580">
    <property type="entry name" value="CHMI"/>
    <property type="match status" value="1"/>
</dbReference>
<organism evidence="1 2">
    <name type="scientific">Ichthyenterobacterium magnum</name>
    <dbReference type="NCBI Taxonomy" id="1230530"/>
    <lineage>
        <taxon>Bacteria</taxon>
        <taxon>Pseudomonadati</taxon>
        <taxon>Bacteroidota</taxon>
        <taxon>Flavobacteriia</taxon>
        <taxon>Flavobacteriales</taxon>
        <taxon>Flavobacteriaceae</taxon>
        <taxon>Ichthyenterobacterium</taxon>
    </lineage>
</organism>